<dbReference type="PANTHER" id="PTHR43115:SF4">
    <property type="entry name" value="DEHYDROGENASE_REDUCTASE SDR FAMILY MEMBER 11"/>
    <property type="match status" value="1"/>
</dbReference>
<evidence type="ECO:0000256" key="14">
    <source>
        <dbReference type="RuleBase" id="RU000363"/>
    </source>
</evidence>
<evidence type="ECO:0000256" key="6">
    <source>
        <dbReference type="ARBA" id="ARBA00048906"/>
    </source>
</evidence>
<dbReference type="GeneID" id="100175937"/>
<dbReference type="EMBL" id="EAAA01000562">
    <property type="status" value="NOT_ANNOTATED_CDS"/>
    <property type="molecule type" value="Genomic_DNA"/>
</dbReference>
<dbReference type="FunCoup" id="F6RPI4">
    <property type="interactions" value="4"/>
</dbReference>
<dbReference type="EC" id="1.1.1.270" evidence="3"/>
<evidence type="ECO:0000256" key="7">
    <source>
        <dbReference type="ARBA" id="ARBA00052853"/>
    </source>
</evidence>
<evidence type="ECO:0000256" key="4">
    <source>
        <dbReference type="ARBA" id="ARBA00037929"/>
    </source>
</evidence>
<dbReference type="PRINTS" id="PR00081">
    <property type="entry name" value="GDHRDH"/>
</dbReference>
<evidence type="ECO:0000256" key="13">
    <source>
        <dbReference type="ARBA" id="ARBA00078574"/>
    </source>
</evidence>
<dbReference type="InParanoid" id="F6RPI4"/>
<comment type="catalytic activity">
    <reaction evidence="7">
        <text>a 3beta-hydroxysteroid + NADP(+) = a 3-oxosteroid + NADPH + H(+)</text>
        <dbReference type="Rhea" id="RHEA:34787"/>
        <dbReference type="ChEBI" id="CHEBI:15378"/>
        <dbReference type="ChEBI" id="CHEBI:36836"/>
        <dbReference type="ChEBI" id="CHEBI:47788"/>
        <dbReference type="ChEBI" id="CHEBI:57783"/>
        <dbReference type="ChEBI" id="CHEBI:58349"/>
        <dbReference type="EC" id="1.1.1.270"/>
    </reaction>
</comment>
<keyword evidence="2" id="KW-0560">Oxidoreductase</keyword>
<dbReference type="OMA" id="TENWNIM"/>
<accession>A0A1W2WFK1</accession>
<dbReference type="Ensembl" id="ENSCINT00000025665.2">
    <property type="protein sequence ID" value="ENSCINP00000025419.2"/>
    <property type="gene ID" value="ENSCING00000004664.3"/>
</dbReference>
<protein>
    <recommendedName>
        <fullName evidence="9">Dehydrogenase/reductase SDR family member 11</fullName>
        <ecNumber evidence="3">1.1.1.270</ecNumber>
    </recommendedName>
    <alternativeName>
        <fullName evidence="10">17-beta-hydroxysteroid dehydrogenase</fullName>
    </alternativeName>
    <alternativeName>
        <fullName evidence="11">3-beta-hydroxysteroid 3-dehydrogenase</fullName>
    </alternativeName>
    <alternativeName>
        <fullName evidence="13">Estradiol 17-beta-dehydrogenase</fullName>
    </alternativeName>
    <alternativeName>
        <fullName evidence="12">Short-chain dehydrogenase/reductase family 24C member 1</fullName>
    </alternativeName>
</protein>
<comment type="pathway">
    <text evidence="4">Steroid biosynthesis; estrogen biosynthesis.</text>
</comment>
<evidence type="ECO:0000256" key="8">
    <source>
        <dbReference type="ARBA" id="ARBA00054702"/>
    </source>
</evidence>
<dbReference type="KEGG" id="cin:100175937"/>
<comment type="catalytic activity">
    <reaction evidence="6">
        <text>17beta-estradiol + NADP(+) = estrone + NADPH + H(+)</text>
        <dbReference type="Rhea" id="RHEA:24616"/>
        <dbReference type="ChEBI" id="CHEBI:15378"/>
        <dbReference type="ChEBI" id="CHEBI:16469"/>
        <dbReference type="ChEBI" id="CHEBI:17263"/>
        <dbReference type="ChEBI" id="CHEBI:57783"/>
        <dbReference type="ChEBI" id="CHEBI:58349"/>
        <dbReference type="EC" id="1.1.1.62"/>
    </reaction>
</comment>
<dbReference type="Gene3D" id="3.40.50.720">
    <property type="entry name" value="NAD(P)-binding Rossmann-like Domain"/>
    <property type="match status" value="1"/>
</dbReference>
<comment type="catalytic activity">
    <reaction evidence="5">
        <text>17beta-estradiol + NAD(+) = estrone + NADH + H(+)</text>
        <dbReference type="Rhea" id="RHEA:24612"/>
        <dbReference type="ChEBI" id="CHEBI:15378"/>
        <dbReference type="ChEBI" id="CHEBI:16469"/>
        <dbReference type="ChEBI" id="CHEBI:17263"/>
        <dbReference type="ChEBI" id="CHEBI:57540"/>
        <dbReference type="ChEBI" id="CHEBI:57945"/>
        <dbReference type="EC" id="1.1.1.62"/>
    </reaction>
</comment>
<dbReference type="FunFam" id="3.40.50.720:FF:000047">
    <property type="entry name" value="NADP-dependent L-serine/L-allo-threonine dehydrogenase"/>
    <property type="match status" value="1"/>
</dbReference>
<dbReference type="GO" id="GO:0000253">
    <property type="term" value="F:3-beta-hydroxysteroid 3-dehydrogenase (NADP+) activity"/>
    <property type="evidence" value="ECO:0007669"/>
    <property type="project" value="UniProtKB-EC"/>
</dbReference>
<reference evidence="15" key="4">
    <citation type="submission" date="2025-09" db="UniProtKB">
        <authorList>
            <consortium name="Ensembl"/>
        </authorList>
    </citation>
    <scope>IDENTIFICATION</scope>
</reference>
<evidence type="ECO:0000256" key="9">
    <source>
        <dbReference type="ARBA" id="ARBA00069606"/>
    </source>
</evidence>
<dbReference type="OrthoDB" id="1933717at2759"/>
<dbReference type="Pfam" id="PF00106">
    <property type="entry name" value="adh_short"/>
    <property type="match status" value="1"/>
</dbReference>
<proteinExistence type="inferred from homology"/>
<comment type="similarity">
    <text evidence="1 14">Belongs to the short-chain dehydrogenases/reductases (SDR) family.</text>
</comment>
<reference evidence="15" key="2">
    <citation type="journal article" date="2008" name="Genome Biol.">
        <title>Improved genome assembly and evidence-based global gene model set for the chordate Ciona intestinalis: new insight into intron and operon populations.</title>
        <authorList>
            <person name="Satou Y."/>
            <person name="Mineta K."/>
            <person name="Ogasawara M."/>
            <person name="Sasakura Y."/>
            <person name="Shoguchi E."/>
            <person name="Ueno K."/>
            <person name="Yamada L."/>
            <person name="Matsumoto J."/>
            <person name="Wasserscheid J."/>
            <person name="Dewar K."/>
            <person name="Wiley G.B."/>
            <person name="Macmil S.L."/>
            <person name="Roe B.A."/>
            <person name="Zeller R.W."/>
            <person name="Hastings K.E."/>
            <person name="Lemaire P."/>
            <person name="Lindquist E."/>
            <person name="Endo T."/>
            <person name="Hotta K."/>
            <person name="Inaba K."/>
        </authorList>
    </citation>
    <scope>NUCLEOTIDE SEQUENCE [LARGE SCALE GENOMIC DNA]</scope>
    <source>
        <strain evidence="15">wild type</strain>
    </source>
</reference>
<accession>F6RPI4</accession>
<dbReference type="PROSITE" id="PS00061">
    <property type="entry name" value="ADH_SHORT"/>
    <property type="match status" value="1"/>
</dbReference>
<evidence type="ECO:0000256" key="3">
    <source>
        <dbReference type="ARBA" id="ARBA00023621"/>
    </source>
</evidence>
<evidence type="ECO:0000313" key="15">
    <source>
        <dbReference type="Ensembl" id="ENSCINP00000025419.2"/>
    </source>
</evidence>
<dbReference type="InterPro" id="IPR002347">
    <property type="entry name" value="SDR_fam"/>
</dbReference>
<dbReference type="PANTHER" id="PTHR43115">
    <property type="entry name" value="DEHYDROGENASE/REDUCTASE SDR FAMILY MEMBER 11"/>
    <property type="match status" value="1"/>
</dbReference>
<sequence>MDRWLGKVAVVTGASSGIGEAIAKKFVGHGMKVVGCARNEEKLKQIASEINGKGQGEMFPFKCDVKEESQILSVFKFVKEKFGTMHVMVNNAGLAHFAASLVAGKTEDWKDMLDVNVLGLSICTREAIQLMKAGNVDDGHLFNISSVAGHAISPMAPFYSATKFAVKALTEGLRKELRDKDSQIRVTSISPGATITDFGYRAMPQMREKVPNLEVIMRFLTAEDIADSVLHALQAPAHVDINEIIVRPTDGDFSKRMKF</sequence>
<dbReference type="GeneTree" id="ENSGT00840000129887"/>
<evidence type="ECO:0000256" key="11">
    <source>
        <dbReference type="ARBA" id="ARBA00077379"/>
    </source>
</evidence>
<evidence type="ECO:0000256" key="10">
    <source>
        <dbReference type="ARBA" id="ARBA00075978"/>
    </source>
</evidence>
<evidence type="ECO:0000256" key="5">
    <source>
        <dbReference type="ARBA" id="ARBA00048022"/>
    </source>
</evidence>
<dbReference type="InterPro" id="IPR020904">
    <property type="entry name" value="Sc_DH/Rdtase_CS"/>
</dbReference>
<evidence type="ECO:0000256" key="12">
    <source>
        <dbReference type="ARBA" id="ARBA00078009"/>
    </source>
</evidence>
<evidence type="ECO:0000256" key="1">
    <source>
        <dbReference type="ARBA" id="ARBA00006484"/>
    </source>
</evidence>
<dbReference type="SUPFAM" id="SSF51735">
    <property type="entry name" value="NAD(P)-binding Rossmann-fold domains"/>
    <property type="match status" value="1"/>
</dbReference>
<gene>
    <name evidence="15" type="primary">LOC100175937</name>
</gene>
<reference evidence="16" key="1">
    <citation type="journal article" date="2002" name="Science">
        <title>The draft genome of Ciona intestinalis: insights into chordate and vertebrate origins.</title>
        <authorList>
            <person name="Dehal P."/>
            <person name="Satou Y."/>
            <person name="Campbell R.K."/>
            <person name="Chapman J."/>
            <person name="Degnan B."/>
            <person name="De Tomaso A."/>
            <person name="Davidson B."/>
            <person name="Di Gregorio A."/>
            <person name="Gelpke M."/>
            <person name="Goodstein D.M."/>
            <person name="Harafuji N."/>
            <person name="Hastings K.E."/>
            <person name="Ho I."/>
            <person name="Hotta K."/>
            <person name="Huang W."/>
            <person name="Kawashima T."/>
            <person name="Lemaire P."/>
            <person name="Martinez D."/>
            <person name="Meinertzhagen I.A."/>
            <person name="Necula S."/>
            <person name="Nonaka M."/>
            <person name="Putnam N."/>
            <person name="Rash S."/>
            <person name="Saiga H."/>
            <person name="Satake M."/>
            <person name="Terry A."/>
            <person name="Yamada L."/>
            <person name="Wang H.G."/>
            <person name="Awazu S."/>
            <person name="Azumi K."/>
            <person name="Boore J."/>
            <person name="Branno M."/>
            <person name="Chin-Bow S."/>
            <person name="DeSantis R."/>
            <person name="Doyle S."/>
            <person name="Francino P."/>
            <person name="Keys D.N."/>
            <person name="Haga S."/>
            <person name="Hayashi H."/>
            <person name="Hino K."/>
            <person name="Imai K.S."/>
            <person name="Inaba K."/>
            <person name="Kano S."/>
            <person name="Kobayashi K."/>
            <person name="Kobayashi M."/>
            <person name="Lee B.I."/>
            <person name="Makabe K.W."/>
            <person name="Manohar C."/>
            <person name="Matassi G."/>
            <person name="Medina M."/>
            <person name="Mochizuki Y."/>
            <person name="Mount S."/>
            <person name="Morishita T."/>
            <person name="Miura S."/>
            <person name="Nakayama A."/>
            <person name="Nishizaka S."/>
            <person name="Nomoto H."/>
            <person name="Ohta F."/>
            <person name="Oishi K."/>
            <person name="Rigoutsos I."/>
            <person name="Sano M."/>
            <person name="Sasaki A."/>
            <person name="Sasakura Y."/>
            <person name="Shoguchi E."/>
            <person name="Shin-i T."/>
            <person name="Spagnuolo A."/>
            <person name="Stainier D."/>
            <person name="Suzuki M.M."/>
            <person name="Tassy O."/>
            <person name="Takatori N."/>
            <person name="Tokuoka M."/>
            <person name="Yagi K."/>
            <person name="Yoshizaki F."/>
            <person name="Wada S."/>
            <person name="Zhang C."/>
            <person name="Hyatt P.D."/>
            <person name="Larimer F."/>
            <person name="Detter C."/>
            <person name="Doggett N."/>
            <person name="Glavina T."/>
            <person name="Hawkins T."/>
            <person name="Richardson P."/>
            <person name="Lucas S."/>
            <person name="Kohara Y."/>
            <person name="Levine M."/>
            <person name="Satoh N."/>
            <person name="Rokhsar D.S."/>
        </authorList>
    </citation>
    <scope>NUCLEOTIDE SEQUENCE [LARGE SCALE GENOMIC DNA]</scope>
</reference>
<dbReference type="PRINTS" id="PR00080">
    <property type="entry name" value="SDRFAMILY"/>
</dbReference>
<comment type="function">
    <text evidence="8">Catalyzes the conversion of the 17-keto group of estrone, 4- and 5-androstenes and 5-alpha-androstanes into their 17-beta-hydroxyl metabolites and the conversion of the 3-keto group of 3-, 3,17- and 3,20- diketosteroids into their 3-hydroxyl metabolites. Exhibits reductive 3-beta-hydroxysteroid dehydrogenase activity toward 5-beta-androstanes, 5-beta-pregnanes, 4-pregnenes and bile acids. May also reduce endogenous and exogenous alpha-dicarbonyl compounds and xenobiotic alicyclic ketones.</text>
</comment>
<dbReference type="Proteomes" id="UP000008144">
    <property type="component" value="Chromosome 10"/>
</dbReference>
<keyword evidence="16" id="KW-1185">Reference proteome</keyword>
<evidence type="ECO:0000313" key="16">
    <source>
        <dbReference type="Proteomes" id="UP000008144"/>
    </source>
</evidence>
<dbReference type="GO" id="GO:0004303">
    <property type="term" value="F:estradiol 17-beta-dehydrogenase [NAD(P)+] activity"/>
    <property type="evidence" value="ECO:0007669"/>
    <property type="project" value="UniProtKB-EC"/>
</dbReference>
<name>F6RPI4_CIOIN</name>
<dbReference type="AlphaFoldDB" id="F6RPI4"/>
<evidence type="ECO:0000256" key="2">
    <source>
        <dbReference type="ARBA" id="ARBA00023002"/>
    </source>
</evidence>
<dbReference type="HOGENOM" id="CLU_010194_2_10_1"/>
<reference evidence="15" key="3">
    <citation type="submission" date="2025-08" db="UniProtKB">
        <authorList>
            <consortium name="Ensembl"/>
        </authorList>
    </citation>
    <scope>IDENTIFICATION</scope>
</reference>
<dbReference type="STRING" id="7719.ENSCINP00000025419"/>
<dbReference type="InterPro" id="IPR036291">
    <property type="entry name" value="NAD(P)-bd_dom_sf"/>
</dbReference>
<dbReference type="RefSeq" id="XP_002130309.1">
    <property type="nucleotide sequence ID" value="XM_002130273.4"/>
</dbReference>
<organism evidence="15 16">
    <name type="scientific">Ciona intestinalis</name>
    <name type="common">Transparent sea squirt</name>
    <name type="synonym">Ascidia intestinalis</name>
    <dbReference type="NCBI Taxonomy" id="7719"/>
    <lineage>
        <taxon>Eukaryota</taxon>
        <taxon>Metazoa</taxon>
        <taxon>Chordata</taxon>
        <taxon>Tunicata</taxon>
        <taxon>Ascidiacea</taxon>
        <taxon>Phlebobranchia</taxon>
        <taxon>Cionidae</taxon>
        <taxon>Ciona</taxon>
    </lineage>
</organism>